<protein>
    <submittedName>
        <fullName evidence="1">8490_t:CDS:1</fullName>
    </submittedName>
</protein>
<sequence>MIYAKSLEVSLLEAGCSDAPNNGNNEPFSDKQYYLELYEEVKYLEAYIGEVEYSRLEDEAIHSRLYSDEDSKGIAEIKSDMCDGEVEYSRLK</sequence>
<name>A0A9N9NS34_9GLOM</name>
<gene>
    <name evidence="1" type="ORF">DERYTH_LOCUS17326</name>
</gene>
<dbReference type="OrthoDB" id="10618339at2759"/>
<dbReference type="AlphaFoldDB" id="A0A9N9NS34"/>
<keyword evidence="2" id="KW-1185">Reference proteome</keyword>
<accession>A0A9N9NS34</accession>
<evidence type="ECO:0000313" key="1">
    <source>
        <dbReference type="EMBL" id="CAG8755897.1"/>
    </source>
</evidence>
<dbReference type="Proteomes" id="UP000789405">
    <property type="component" value="Unassembled WGS sequence"/>
</dbReference>
<evidence type="ECO:0000313" key="2">
    <source>
        <dbReference type="Proteomes" id="UP000789405"/>
    </source>
</evidence>
<proteinExistence type="predicted"/>
<dbReference type="EMBL" id="CAJVPY010016205">
    <property type="protein sequence ID" value="CAG8755897.1"/>
    <property type="molecule type" value="Genomic_DNA"/>
</dbReference>
<comment type="caution">
    <text evidence="1">The sequence shown here is derived from an EMBL/GenBank/DDBJ whole genome shotgun (WGS) entry which is preliminary data.</text>
</comment>
<organism evidence="1 2">
    <name type="scientific">Dentiscutata erythropus</name>
    <dbReference type="NCBI Taxonomy" id="1348616"/>
    <lineage>
        <taxon>Eukaryota</taxon>
        <taxon>Fungi</taxon>
        <taxon>Fungi incertae sedis</taxon>
        <taxon>Mucoromycota</taxon>
        <taxon>Glomeromycotina</taxon>
        <taxon>Glomeromycetes</taxon>
        <taxon>Diversisporales</taxon>
        <taxon>Gigasporaceae</taxon>
        <taxon>Dentiscutata</taxon>
    </lineage>
</organism>
<feature type="non-terminal residue" evidence="1">
    <location>
        <position position="92"/>
    </location>
</feature>
<reference evidence="1" key="1">
    <citation type="submission" date="2021-06" db="EMBL/GenBank/DDBJ databases">
        <authorList>
            <person name="Kallberg Y."/>
            <person name="Tangrot J."/>
            <person name="Rosling A."/>
        </authorList>
    </citation>
    <scope>NUCLEOTIDE SEQUENCE</scope>
    <source>
        <strain evidence="1">MA453B</strain>
    </source>
</reference>